<dbReference type="EMBL" id="JAQOWY010000104">
    <property type="protein sequence ID" value="KAK1851083.1"/>
    <property type="molecule type" value="Genomic_DNA"/>
</dbReference>
<comment type="caution">
    <text evidence="2">The sequence shown here is derived from an EMBL/GenBank/DDBJ whole genome shotgun (WGS) entry which is preliminary data.</text>
</comment>
<sequence length="118" mass="13156">MPIAGSNSLAIEAACEVSPLAKVPGFSREDQGDMKEMELLEFDFGSNVPDEDDGLVMSDSRENMAFRLLKWGELRMPDEWHSQAAVENDDLTPEDISHLGFGTILDDPKSPTEGRYYM</sequence>
<name>A0AAD9AND5_9PEZI</name>
<reference evidence="2" key="1">
    <citation type="submission" date="2023-01" db="EMBL/GenBank/DDBJ databases">
        <title>Colletotrichum chrysophilum M932 genome sequence.</title>
        <authorList>
            <person name="Baroncelli R."/>
        </authorList>
    </citation>
    <scope>NUCLEOTIDE SEQUENCE</scope>
    <source>
        <strain evidence="2">M932</strain>
    </source>
</reference>
<dbReference type="Proteomes" id="UP001243330">
    <property type="component" value="Unassembled WGS sequence"/>
</dbReference>
<keyword evidence="3" id="KW-1185">Reference proteome</keyword>
<gene>
    <name evidence="2" type="ORF">CCHR01_06311</name>
</gene>
<evidence type="ECO:0000256" key="1">
    <source>
        <dbReference type="SAM" id="MobiDB-lite"/>
    </source>
</evidence>
<dbReference type="AlphaFoldDB" id="A0AAD9AND5"/>
<organism evidence="2 3">
    <name type="scientific">Colletotrichum chrysophilum</name>
    <dbReference type="NCBI Taxonomy" id="1836956"/>
    <lineage>
        <taxon>Eukaryota</taxon>
        <taxon>Fungi</taxon>
        <taxon>Dikarya</taxon>
        <taxon>Ascomycota</taxon>
        <taxon>Pezizomycotina</taxon>
        <taxon>Sordariomycetes</taxon>
        <taxon>Hypocreomycetidae</taxon>
        <taxon>Glomerellales</taxon>
        <taxon>Glomerellaceae</taxon>
        <taxon>Colletotrichum</taxon>
        <taxon>Colletotrichum gloeosporioides species complex</taxon>
    </lineage>
</organism>
<feature type="region of interest" description="Disordered" evidence="1">
    <location>
        <begin position="99"/>
        <end position="118"/>
    </location>
</feature>
<proteinExistence type="predicted"/>
<protein>
    <submittedName>
        <fullName evidence="2">Uncharacterized protein</fullName>
    </submittedName>
</protein>
<evidence type="ECO:0000313" key="3">
    <source>
        <dbReference type="Proteomes" id="UP001243330"/>
    </source>
</evidence>
<accession>A0AAD9AND5</accession>
<evidence type="ECO:0000313" key="2">
    <source>
        <dbReference type="EMBL" id="KAK1851083.1"/>
    </source>
</evidence>